<dbReference type="PANTHER" id="PTHR24121:SF22">
    <property type="entry name" value="PROTEIN ACCELERATED CELL DEATH 6-LIKE"/>
    <property type="match status" value="1"/>
</dbReference>
<evidence type="ECO:0000256" key="2">
    <source>
        <dbReference type="SAM" id="MobiDB-lite"/>
    </source>
</evidence>
<sequence>MDTDCGALVGKLDDLELTPKNPREEDETNDSDDGCDREEFLAAVEEGLGADVLSILGKNPGLIRTRDLVGNTALHMAARDGDIVTVCNLIAFLEKRQDEDLKEVLGDRNVDGDTALHLALKNGHREVAYHLIKMNSLLPSICTLTVDARMEQVRRDLISDSRSTHVQWTELYKAIIEGKEVVLITGLRRNSRELLWHKDHEGETLLHKAVRASGMGPLRKLVQFMISNGLTDAALLRDRDGDTALHFATMNDEISKAIYLIKAEPTAVYQVNHYGVSPLCLAIKYGHKNLVKLMVTQSCLPPWESEMRLHPKHATLAHLAIKERSLGTLNILLKHLPELVKGTEEKGWRPLSYAAKKGYLDEVTYLLTHFPKSAEECDKDGSFPIHKAVGGGHVSIIKAFYEHCPQTLHHVDKKGRNVLHIGVRYGRDDIFTYLTKEIKMDGSFLNLRDNEGKTYMDYARRSSISILRR</sequence>
<comment type="caution">
    <text evidence="3">The sequence shown here is derived from an EMBL/GenBank/DDBJ whole genome shotgun (WGS) entry which is preliminary data.</text>
</comment>
<dbReference type="PANTHER" id="PTHR24121">
    <property type="entry name" value="NO MECHANORECEPTOR POTENTIAL C, ISOFORM D-RELATED"/>
    <property type="match status" value="1"/>
</dbReference>
<dbReference type="Gene3D" id="1.25.40.20">
    <property type="entry name" value="Ankyrin repeat-containing domain"/>
    <property type="match status" value="3"/>
</dbReference>
<dbReference type="InterPro" id="IPR036770">
    <property type="entry name" value="Ankyrin_rpt-contain_sf"/>
</dbReference>
<proteinExistence type="predicted"/>
<accession>A0AAW1LNZ8</accession>
<dbReference type="SUPFAM" id="SSF48403">
    <property type="entry name" value="Ankyrin repeat"/>
    <property type="match status" value="1"/>
</dbReference>
<dbReference type="PROSITE" id="PS50297">
    <property type="entry name" value="ANK_REP_REGION"/>
    <property type="match status" value="1"/>
</dbReference>
<evidence type="ECO:0000313" key="3">
    <source>
        <dbReference type="EMBL" id="KAK9735719.1"/>
    </source>
</evidence>
<evidence type="ECO:0000313" key="4">
    <source>
        <dbReference type="Proteomes" id="UP001443914"/>
    </source>
</evidence>
<feature type="region of interest" description="Disordered" evidence="2">
    <location>
        <begin position="1"/>
        <end position="35"/>
    </location>
</feature>
<dbReference type="PROSITE" id="PS50088">
    <property type="entry name" value="ANK_REPEAT"/>
    <property type="match status" value="1"/>
</dbReference>
<dbReference type="Proteomes" id="UP001443914">
    <property type="component" value="Unassembled WGS sequence"/>
</dbReference>
<dbReference type="Pfam" id="PF12796">
    <property type="entry name" value="Ank_2"/>
    <property type="match status" value="3"/>
</dbReference>
<feature type="repeat" description="ANK" evidence="1">
    <location>
        <begin position="111"/>
        <end position="136"/>
    </location>
</feature>
<dbReference type="AlphaFoldDB" id="A0AAW1LNZ8"/>
<dbReference type="SMART" id="SM00248">
    <property type="entry name" value="ANK"/>
    <property type="match status" value="9"/>
</dbReference>
<name>A0AAW1LNZ8_SAPOF</name>
<dbReference type="EMBL" id="JBDFQZ010000004">
    <property type="protein sequence ID" value="KAK9735719.1"/>
    <property type="molecule type" value="Genomic_DNA"/>
</dbReference>
<feature type="compositionally biased region" description="Acidic residues" evidence="2">
    <location>
        <begin position="24"/>
        <end position="35"/>
    </location>
</feature>
<keyword evidence="4" id="KW-1185">Reference proteome</keyword>
<organism evidence="3 4">
    <name type="scientific">Saponaria officinalis</name>
    <name type="common">Common soapwort</name>
    <name type="synonym">Lychnis saponaria</name>
    <dbReference type="NCBI Taxonomy" id="3572"/>
    <lineage>
        <taxon>Eukaryota</taxon>
        <taxon>Viridiplantae</taxon>
        <taxon>Streptophyta</taxon>
        <taxon>Embryophyta</taxon>
        <taxon>Tracheophyta</taxon>
        <taxon>Spermatophyta</taxon>
        <taxon>Magnoliopsida</taxon>
        <taxon>eudicotyledons</taxon>
        <taxon>Gunneridae</taxon>
        <taxon>Pentapetalae</taxon>
        <taxon>Caryophyllales</taxon>
        <taxon>Caryophyllaceae</taxon>
        <taxon>Caryophylleae</taxon>
        <taxon>Saponaria</taxon>
    </lineage>
</organism>
<reference evidence="3" key="1">
    <citation type="submission" date="2024-03" db="EMBL/GenBank/DDBJ databases">
        <title>WGS assembly of Saponaria officinalis var. Norfolk2.</title>
        <authorList>
            <person name="Jenkins J."/>
            <person name="Shu S."/>
            <person name="Grimwood J."/>
            <person name="Barry K."/>
            <person name="Goodstein D."/>
            <person name="Schmutz J."/>
            <person name="Leebens-Mack J."/>
            <person name="Osbourn A."/>
        </authorList>
    </citation>
    <scope>NUCLEOTIDE SEQUENCE [LARGE SCALE GENOMIC DNA]</scope>
    <source>
        <strain evidence="3">JIC</strain>
    </source>
</reference>
<protein>
    <submittedName>
        <fullName evidence="3">Uncharacterized protein</fullName>
    </submittedName>
</protein>
<keyword evidence="1" id="KW-0040">ANK repeat</keyword>
<evidence type="ECO:0000256" key="1">
    <source>
        <dbReference type="PROSITE-ProRule" id="PRU00023"/>
    </source>
</evidence>
<dbReference type="InterPro" id="IPR002110">
    <property type="entry name" value="Ankyrin_rpt"/>
</dbReference>
<gene>
    <name evidence="3" type="ORF">RND81_04G222600</name>
</gene>